<dbReference type="STRING" id="883158.HMPREF9140_00770"/>
<feature type="chain" id="PRO_5003552211" description="Fibrobacter succinogenes major paralogous domain-containing protein" evidence="1">
    <location>
        <begin position="22"/>
        <end position="906"/>
    </location>
</feature>
<evidence type="ECO:0008006" key="4">
    <source>
        <dbReference type="Google" id="ProtNLM"/>
    </source>
</evidence>
<dbReference type="RefSeq" id="WP_006951864.1">
    <property type="nucleotide sequence ID" value="NZ_JH594521.1"/>
</dbReference>
<evidence type="ECO:0000313" key="2">
    <source>
        <dbReference type="EMBL" id="EHO71965.1"/>
    </source>
</evidence>
<protein>
    <recommendedName>
        <fullName evidence="4">Fibrobacter succinogenes major paralogous domain-containing protein</fullName>
    </recommendedName>
</protein>
<comment type="caution">
    <text evidence="2">The sequence shown here is derived from an EMBL/GenBank/DDBJ whole genome shotgun (WGS) entry which is preliminary data.</text>
</comment>
<evidence type="ECO:0000256" key="1">
    <source>
        <dbReference type="SAM" id="SignalP"/>
    </source>
</evidence>
<feature type="signal peptide" evidence="1">
    <location>
        <begin position="1"/>
        <end position="21"/>
    </location>
</feature>
<accession>H1Q1I2</accession>
<sequence>MKQKHIYNLAVLLLASSAAFISCSDNDLDGPQPDGDRGASVVFNIKDIQQDNIAKVDAATRAGIAPTLLYTPGLTQEDLAPRRLEAVSSDGLDACLIETTVEGINPTKPDPSTRAKVETSIEHDFTSLGYRGETAGTISDKPEWFYSKKTKKTGELYETHFWSWGKPYGRFYAIYPEATAANKITLSPDSHQGTPYLDFEVEEDVADQKDLMTACSGVVHYDTQNTAPTTNLEFRHALTAIKFAVGNNLSWGKQISNIEIRNAVYKGRYNLSDKLDGNGAGWVASSLTARKDFSLTVSPTIDTKKNPGAIITGTATDNYTFYMIPQELTGKNVEAAITFTDASSIQVTLTGTWKAGTTKTYKISNTISNWTYEFSVSSPAPMDYNATNSEDYKVTSFRQAPDGTQHPVKWEVVGYDADGDNVFKMEEKPTWLTSLSKINGDGGTTAETGTATVSTNALIDKLTERNDKLKEDAKGSSGDYYDLSTHDIKGNTTSMNTANCYVISHPGYYKIPLVYGNAIKNGTKNESAYKTSNTGTYILQNFKDHLGNDIDDPWIGLTNGGANVPKKVKLIWADEQGLITTPKVVGSGSSAYLQFRVPTSSIKNGNAVLAVMDDSETVLWSWHLWFAPDDVLDKFEMTNKQGHKYSFSRETLGWKYIHYEKTSYDVPRSVKVKIRQIVGNNNSKKEATITITQKNISKIEGNATFYQWGRKDAFPGTNTLAPGSSFVNKGGGNSGEFIRVYEFIKNPNTFYTNYFGWMSAYINLWSANSTVLGYNDDPVVKTIYDPCPAGFKMPAPNAFTGFTTTGYSSSPTKVVDNSPTTFNTIKGWEIWTDDSHTTSFYMPAAGYRAYDNGLAMATLGVRGYYWTSALADHQRAIRLHFEASVINPVDYRNNGFGHSVRPVADN</sequence>
<organism evidence="2 3">
    <name type="scientific">Prevotella micans F0438</name>
    <dbReference type="NCBI Taxonomy" id="883158"/>
    <lineage>
        <taxon>Bacteria</taxon>
        <taxon>Pseudomonadati</taxon>
        <taxon>Bacteroidota</taxon>
        <taxon>Bacteroidia</taxon>
        <taxon>Bacteroidales</taxon>
        <taxon>Prevotellaceae</taxon>
        <taxon>Prevotella</taxon>
    </lineage>
</organism>
<dbReference type="PROSITE" id="PS51257">
    <property type="entry name" value="PROKAR_LIPOPROTEIN"/>
    <property type="match status" value="1"/>
</dbReference>
<gene>
    <name evidence="2" type="ORF">HMPREF9140_00770</name>
</gene>
<reference evidence="2 3" key="1">
    <citation type="submission" date="2011-12" db="EMBL/GenBank/DDBJ databases">
        <title>The Genome Sequence of Prevotella micans F0438.</title>
        <authorList>
            <consortium name="The Broad Institute Genome Sequencing Platform"/>
            <person name="Earl A."/>
            <person name="Ward D."/>
            <person name="Feldgarden M."/>
            <person name="Gevers D."/>
            <person name="Izard J."/>
            <person name="Baranova O.V."/>
            <person name="Blanton J.M."/>
            <person name="Wade W.G."/>
            <person name="Dewhirst F.E."/>
            <person name="Young S.K."/>
            <person name="Zeng Q."/>
            <person name="Gargeya S."/>
            <person name="Fitzgerald M."/>
            <person name="Haas B."/>
            <person name="Abouelleil A."/>
            <person name="Alvarado L."/>
            <person name="Arachchi H.M."/>
            <person name="Berlin A."/>
            <person name="Chapman S.B."/>
            <person name="Gearin G."/>
            <person name="Goldberg J."/>
            <person name="Griggs A."/>
            <person name="Gujja S."/>
            <person name="Hansen M."/>
            <person name="Heiman D."/>
            <person name="Howarth C."/>
            <person name="Larimer J."/>
            <person name="Lui A."/>
            <person name="MacDonald P.J.P."/>
            <person name="McCowen C."/>
            <person name="Montmayeur A."/>
            <person name="Murphy C."/>
            <person name="Neiman D."/>
            <person name="Pearson M."/>
            <person name="Priest M."/>
            <person name="Roberts A."/>
            <person name="Saif S."/>
            <person name="Shea T."/>
            <person name="Sisk P."/>
            <person name="Stolte C."/>
            <person name="Sykes S."/>
            <person name="Wortman J."/>
            <person name="Nusbaum C."/>
            <person name="Birren B."/>
        </authorList>
    </citation>
    <scope>NUCLEOTIDE SEQUENCE [LARGE SCALE GENOMIC DNA]</scope>
    <source>
        <strain evidence="2 3">F0438</strain>
    </source>
</reference>
<dbReference type="EMBL" id="AGWK01000025">
    <property type="protein sequence ID" value="EHO71965.1"/>
    <property type="molecule type" value="Genomic_DNA"/>
</dbReference>
<name>H1Q1I2_9BACT</name>
<proteinExistence type="predicted"/>
<dbReference type="PATRIC" id="fig|883158.3.peg.777"/>
<keyword evidence="3" id="KW-1185">Reference proteome</keyword>
<dbReference type="Proteomes" id="UP000016023">
    <property type="component" value="Unassembled WGS sequence"/>
</dbReference>
<dbReference type="eggNOG" id="ENOG5033PIC">
    <property type="taxonomic scope" value="Bacteria"/>
</dbReference>
<dbReference type="HOGENOM" id="CLU_015155_0_0_10"/>
<evidence type="ECO:0000313" key="3">
    <source>
        <dbReference type="Proteomes" id="UP000016023"/>
    </source>
</evidence>
<keyword evidence="1" id="KW-0732">Signal</keyword>
<dbReference type="AlphaFoldDB" id="H1Q1I2"/>